<name>A0A433TLK0_ELYCH</name>
<proteinExistence type="predicted"/>
<feature type="domain" description="Apextrin C-terminal" evidence="2">
    <location>
        <begin position="279"/>
        <end position="484"/>
    </location>
</feature>
<organism evidence="3 4">
    <name type="scientific">Elysia chlorotica</name>
    <name type="common">Eastern emerald elysia</name>
    <name type="synonym">Sea slug</name>
    <dbReference type="NCBI Taxonomy" id="188477"/>
    <lineage>
        <taxon>Eukaryota</taxon>
        <taxon>Metazoa</taxon>
        <taxon>Spiralia</taxon>
        <taxon>Lophotrochozoa</taxon>
        <taxon>Mollusca</taxon>
        <taxon>Gastropoda</taxon>
        <taxon>Heterobranchia</taxon>
        <taxon>Euthyneura</taxon>
        <taxon>Panpulmonata</taxon>
        <taxon>Sacoglossa</taxon>
        <taxon>Placobranchoidea</taxon>
        <taxon>Plakobranchidae</taxon>
        <taxon>Elysia</taxon>
    </lineage>
</organism>
<dbReference type="InterPro" id="IPR031569">
    <property type="entry name" value="ApeC"/>
</dbReference>
<evidence type="ECO:0000259" key="2">
    <source>
        <dbReference type="Pfam" id="PF16977"/>
    </source>
</evidence>
<comment type="caution">
    <text evidence="3">The sequence shown here is derived from an EMBL/GenBank/DDBJ whole genome shotgun (WGS) entry which is preliminary data.</text>
</comment>
<reference evidence="3 4" key="1">
    <citation type="submission" date="2019-01" db="EMBL/GenBank/DDBJ databases">
        <title>A draft genome assembly of the solar-powered sea slug Elysia chlorotica.</title>
        <authorList>
            <person name="Cai H."/>
            <person name="Li Q."/>
            <person name="Fang X."/>
            <person name="Li J."/>
            <person name="Curtis N.E."/>
            <person name="Altenburger A."/>
            <person name="Shibata T."/>
            <person name="Feng M."/>
            <person name="Maeda T."/>
            <person name="Schwartz J.A."/>
            <person name="Shigenobu S."/>
            <person name="Lundholm N."/>
            <person name="Nishiyama T."/>
            <person name="Yang H."/>
            <person name="Hasebe M."/>
            <person name="Li S."/>
            <person name="Pierce S.K."/>
            <person name="Wang J."/>
        </authorList>
    </citation>
    <scope>NUCLEOTIDE SEQUENCE [LARGE SCALE GENOMIC DNA]</scope>
    <source>
        <strain evidence="3">EC2010</strain>
        <tissue evidence="3">Whole organism of an adult</tissue>
    </source>
</reference>
<accession>A0A433TLK0</accession>
<sequence length="487" mass="55735">MVGLSLVERHCLLLLSVMLVSLTTADVKVDVIVEPVFLPSQLNNSMEFTVACTAREEIYRRYRYDTSRILSRLRILIETSVYNTWQPMAQLSNMEPSRVFVDPSFPNVKAVGSISPSMLSKSSGLSVTWTGPTVDAIRRFRCDAITFDSRYRELGHYHYDDTRTKTENLNSYSLTQLSSGDKITFMEKLNNISTKMDKEKVAASHKKATSDERVQVDHILMRLKQRIEEAKRTQAEKLERMGQILNDLITHYLENNTRQLDTVRNTLDSAVEGSFLMLWPNGTYALPMPSSGCPSTSGQYWKEGSLRHHTESIQRNEDEVSPGHHLQQPVLNRIEDKFFVYQRFCVKTEGNTFGPAWPRGSYCINAVSSCPDGFGTGYLTWDEEDFRPSAIHSGNLPSGEFEDTKTMLKYCCRQDGRPEESVDMPRFQPFYLYRYGGKCQQVVGMNVTEEYIHFDTENSNNGDKALYNHPDVELNDLVLHLCYYVQA</sequence>
<evidence type="ECO:0000313" key="3">
    <source>
        <dbReference type="EMBL" id="RUS82425.1"/>
    </source>
</evidence>
<dbReference type="OrthoDB" id="5954510at2759"/>
<protein>
    <recommendedName>
        <fullName evidence="2">Apextrin C-terminal domain-containing protein</fullName>
    </recommendedName>
</protein>
<dbReference type="AlphaFoldDB" id="A0A433TLK0"/>
<keyword evidence="4" id="KW-1185">Reference proteome</keyword>
<evidence type="ECO:0000256" key="1">
    <source>
        <dbReference type="SAM" id="SignalP"/>
    </source>
</evidence>
<gene>
    <name evidence="3" type="ORF">EGW08_009813</name>
</gene>
<dbReference type="EMBL" id="RQTK01000287">
    <property type="protein sequence ID" value="RUS82425.1"/>
    <property type="molecule type" value="Genomic_DNA"/>
</dbReference>
<feature type="chain" id="PRO_5019421069" description="Apextrin C-terminal domain-containing protein" evidence="1">
    <location>
        <begin position="26"/>
        <end position="487"/>
    </location>
</feature>
<feature type="signal peptide" evidence="1">
    <location>
        <begin position="1"/>
        <end position="25"/>
    </location>
</feature>
<evidence type="ECO:0000313" key="4">
    <source>
        <dbReference type="Proteomes" id="UP000271974"/>
    </source>
</evidence>
<dbReference type="PANTHER" id="PTHR19324">
    <property type="entry name" value="PERFORIN-LIKE PROTEIN 1"/>
    <property type="match status" value="1"/>
</dbReference>
<dbReference type="Proteomes" id="UP000271974">
    <property type="component" value="Unassembled WGS sequence"/>
</dbReference>
<dbReference type="Pfam" id="PF16977">
    <property type="entry name" value="ApeC"/>
    <property type="match status" value="1"/>
</dbReference>
<keyword evidence="1" id="KW-0732">Signal</keyword>
<dbReference type="PANTHER" id="PTHR19324:SF33">
    <property type="entry name" value="MUCIN-5AC"/>
    <property type="match status" value="1"/>
</dbReference>